<accession>Q6AND8</accession>
<organism evidence="5 6">
    <name type="scientific">Desulfotalea psychrophila (strain LSv54 / DSM 12343)</name>
    <dbReference type="NCBI Taxonomy" id="177439"/>
    <lineage>
        <taxon>Bacteria</taxon>
        <taxon>Pseudomonadati</taxon>
        <taxon>Thermodesulfobacteriota</taxon>
        <taxon>Desulfobulbia</taxon>
        <taxon>Desulfobulbales</taxon>
        <taxon>Desulfocapsaceae</taxon>
        <taxon>Desulfotalea</taxon>
    </lineage>
</organism>
<dbReference type="SMART" id="SM00331">
    <property type="entry name" value="PP2C_SIG"/>
    <property type="match status" value="1"/>
</dbReference>
<dbReference type="Pfam" id="PF07228">
    <property type="entry name" value="SpoIIE"/>
    <property type="match status" value="1"/>
</dbReference>
<dbReference type="Pfam" id="PF22673">
    <property type="entry name" value="MCP-like_PDC_1"/>
    <property type="match status" value="1"/>
</dbReference>
<dbReference type="eggNOG" id="COG2208">
    <property type="taxonomic scope" value="Bacteria"/>
</dbReference>
<evidence type="ECO:0000256" key="2">
    <source>
        <dbReference type="SAM" id="MobiDB-lite"/>
    </source>
</evidence>
<dbReference type="STRING" id="177439.DP1407"/>
<dbReference type="InterPro" id="IPR029151">
    <property type="entry name" value="Sensor-like_sf"/>
</dbReference>
<dbReference type="KEGG" id="dps:DP1407"/>
<evidence type="ECO:0000256" key="1">
    <source>
        <dbReference type="ARBA" id="ARBA00022801"/>
    </source>
</evidence>
<dbReference type="InterPro" id="IPR036457">
    <property type="entry name" value="PPM-type-like_dom_sf"/>
</dbReference>
<dbReference type="InterPro" id="IPR003660">
    <property type="entry name" value="HAMP_dom"/>
</dbReference>
<dbReference type="InterPro" id="IPR001932">
    <property type="entry name" value="PPM-type_phosphatase-like_dom"/>
</dbReference>
<gene>
    <name evidence="5" type="ordered locus">DP1407</name>
</gene>
<feature type="transmembrane region" description="Helical" evidence="3">
    <location>
        <begin position="366"/>
        <end position="384"/>
    </location>
</feature>
<evidence type="ECO:0000259" key="4">
    <source>
        <dbReference type="PROSITE" id="PS50885"/>
    </source>
</evidence>
<reference evidence="6" key="1">
    <citation type="journal article" date="2004" name="Environ. Microbiol.">
        <title>The genome of Desulfotalea psychrophila, a sulfate-reducing bacterium from permanently cold Arctic sediments.</title>
        <authorList>
            <person name="Rabus R."/>
            <person name="Ruepp A."/>
            <person name="Frickey T."/>
            <person name="Rattei T."/>
            <person name="Fartmann B."/>
            <person name="Stark M."/>
            <person name="Bauer M."/>
            <person name="Zibat A."/>
            <person name="Lombardot T."/>
            <person name="Becker I."/>
            <person name="Amann J."/>
            <person name="Gellner K."/>
            <person name="Teeling H."/>
            <person name="Leuschner W.D."/>
            <person name="Gloeckner F.-O."/>
            <person name="Lupas A.N."/>
            <person name="Amann R."/>
            <person name="Klenk H.-P."/>
        </authorList>
    </citation>
    <scope>NUCLEOTIDE SEQUENCE [LARGE SCALE GENOMIC DNA]</scope>
    <source>
        <strain evidence="6">DSM 12343 / LSv54</strain>
    </source>
</reference>
<evidence type="ECO:0000313" key="6">
    <source>
        <dbReference type="Proteomes" id="UP000000602"/>
    </source>
</evidence>
<dbReference type="SUPFAM" id="SSF103190">
    <property type="entry name" value="Sensory domain-like"/>
    <property type="match status" value="1"/>
</dbReference>
<evidence type="ECO:0000256" key="3">
    <source>
        <dbReference type="SAM" id="Phobius"/>
    </source>
</evidence>
<dbReference type="HOGENOM" id="CLU_020306_0_0_7"/>
<dbReference type="GO" id="GO:0016020">
    <property type="term" value="C:membrane"/>
    <property type="evidence" value="ECO:0007669"/>
    <property type="project" value="InterPro"/>
</dbReference>
<dbReference type="SMART" id="SM00304">
    <property type="entry name" value="HAMP"/>
    <property type="match status" value="1"/>
</dbReference>
<name>Q6AND8_DESPS</name>
<dbReference type="eggNOG" id="COG2770">
    <property type="taxonomic scope" value="Bacteria"/>
</dbReference>
<dbReference type="CDD" id="cd12912">
    <property type="entry name" value="PDC2_MCP_like"/>
    <property type="match status" value="1"/>
</dbReference>
<feature type="region of interest" description="Disordered" evidence="2">
    <location>
        <begin position="1"/>
        <end position="34"/>
    </location>
</feature>
<dbReference type="InterPro" id="IPR052016">
    <property type="entry name" value="Bact_Sigma-Reg"/>
</dbReference>
<keyword evidence="3" id="KW-0812">Transmembrane</keyword>
<proteinExistence type="predicted"/>
<keyword evidence="3" id="KW-1133">Transmembrane helix</keyword>
<dbReference type="Gene3D" id="3.30.450.20">
    <property type="entry name" value="PAS domain"/>
    <property type="match status" value="2"/>
</dbReference>
<keyword evidence="3" id="KW-0472">Membrane</keyword>
<sequence>MDAGPHERSSLSQRAKAIKDDTERERFHSDPRGAALSRRQAVRVDIPGFLQRRPAMRINGIAFRLASLTLAFSTLIFAVIIGYNYTVSRGIIEDLAEDRGTLLAASTGQRIAAVLNSMEKVADSIAFSLEDGNLNEKRLQELGTQVLMNNQEIFGTAIAFEPYGFDPEKLYYAPYSFRSQNKISSTNLGRPGYQYFYMDWYQLAKELEKSIWTEPYFDTGGGHQLMSTYSVPFYRKDGKEEVLAGVVTADISLDWMQKLIAEINTNETGYVFLLSRYGTYIAHPNAKVVMNETIFTSAENQGQPLLRDIGRRMVAGESGVEELADLPLTGDSFLYFTSLPEQEWSIGVVFPKQEMFAGVARLTKEVVTLAVLGFVALALLLIYLSCKITRPLRSLTGSVNDIASGNLDVDLPAVVAQDEVGELTGSIITMRDSLKQYIANLTETTAVKERIESELRIAHDIQMSILPKLFPAFPNRSEFDIYASIEPAREVGGDLYDFFFIDENRFCFLVGDVSGKGVPAAFYMAVTKTLLKVVAERGLNPGEILAKVNNDLAEDNDACMFVTLFLAVIDIGTGEVLYANAGHNPPLFIPKGGKAEWIPPLNELVAGAMEDSVYTTKSMTMQPGDTLFIYTDGVTEAMDSKQSLYSDDRLLTEVDRCSGLAAKPFIHAIDDSIKAFTGGAEQSDDITMLAMQFLGKKNI</sequence>
<dbReference type="GO" id="GO:0007165">
    <property type="term" value="P:signal transduction"/>
    <property type="evidence" value="ECO:0007669"/>
    <property type="project" value="InterPro"/>
</dbReference>
<dbReference type="GO" id="GO:0016791">
    <property type="term" value="F:phosphatase activity"/>
    <property type="evidence" value="ECO:0007669"/>
    <property type="project" value="TreeGrafter"/>
</dbReference>
<dbReference type="Gene3D" id="3.60.40.10">
    <property type="entry name" value="PPM-type phosphatase domain"/>
    <property type="match status" value="1"/>
</dbReference>
<dbReference type="eggNOG" id="COG4564">
    <property type="taxonomic scope" value="Bacteria"/>
</dbReference>
<evidence type="ECO:0000313" key="5">
    <source>
        <dbReference type="EMBL" id="CAG36136.1"/>
    </source>
</evidence>
<dbReference type="Pfam" id="PF00672">
    <property type="entry name" value="HAMP"/>
    <property type="match status" value="1"/>
</dbReference>
<dbReference type="PANTHER" id="PTHR43156">
    <property type="entry name" value="STAGE II SPORULATION PROTEIN E-RELATED"/>
    <property type="match status" value="1"/>
</dbReference>
<dbReference type="Gene3D" id="6.10.340.10">
    <property type="match status" value="1"/>
</dbReference>
<dbReference type="AlphaFoldDB" id="Q6AND8"/>
<dbReference type="EMBL" id="CR522870">
    <property type="protein sequence ID" value="CAG36136.1"/>
    <property type="molecule type" value="Genomic_DNA"/>
</dbReference>
<feature type="transmembrane region" description="Helical" evidence="3">
    <location>
        <begin position="61"/>
        <end position="83"/>
    </location>
</feature>
<dbReference type="SUPFAM" id="SSF81606">
    <property type="entry name" value="PP2C-like"/>
    <property type="match status" value="1"/>
</dbReference>
<dbReference type="PROSITE" id="PS50885">
    <property type="entry name" value="HAMP"/>
    <property type="match status" value="1"/>
</dbReference>
<protein>
    <submittedName>
        <fullName evidence="5">Related to ICFG protein</fullName>
    </submittedName>
</protein>
<dbReference type="CDD" id="cd12913">
    <property type="entry name" value="PDC1_MCP_like"/>
    <property type="match status" value="1"/>
</dbReference>
<dbReference type="Proteomes" id="UP000000602">
    <property type="component" value="Chromosome"/>
</dbReference>
<dbReference type="PANTHER" id="PTHR43156:SF2">
    <property type="entry name" value="STAGE II SPORULATION PROTEIN E"/>
    <property type="match status" value="1"/>
</dbReference>
<keyword evidence="1" id="KW-0378">Hydrolase</keyword>
<keyword evidence="6" id="KW-1185">Reference proteome</keyword>
<dbReference type="SUPFAM" id="SSF158472">
    <property type="entry name" value="HAMP domain-like"/>
    <property type="match status" value="1"/>
</dbReference>
<dbReference type="CDD" id="cd06225">
    <property type="entry name" value="HAMP"/>
    <property type="match status" value="1"/>
</dbReference>
<feature type="domain" description="HAMP" evidence="4">
    <location>
        <begin position="388"/>
        <end position="439"/>
    </location>
</feature>
<feature type="compositionally biased region" description="Basic and acidic residues" evidence="2">
    <location>
        <begin position="17"/>
        <end position="31"/>
    </location>
</feature>